<feature type="region of interest" description="Disordered" evidence="1">
    <location>
        <begin position="134"/>
        <end position="155"/>
    </location>
</feature>
<protein>
    <submittedName>
        <fullName evidence="2">Uncharacterized protein</fullName>
    </submittedName>
</protein>
<comment type="caution">
    <text evidence="2">The sequence shown here is derived from an EMBL/GenBank/DDBJ whole genome shotgun (WGS) entry which is preliminary data.</text>
</comment>
<evidence type="ECO:0000313" key="3">
    <source>
        <dbReference type="Proteomes" id="UP001304895"/>
    </source>
</evidence>
<reference evidence="2" key="1">
    <citation type="journal article" date="2023" name="Mol. Phylogenet. Evol.">
        <title>Genome-scale phylogeny and comparative genomics of the fungal order Sordariales.</title>
        <authorList>
            <person name="Hensen N."/>
            <person name="Bonometti L."/>
            <person name="Westerberg I."/>
            <person name="Brannstrom I.O."/>
            <person name="Guillou S."/>
            <person name="Cros-Aarteil S."/>
            <person name="Calhoun S."/>
            <person name="Haridas S."/>
            <person name="Kuo A."/>
            <person name="Mondo S."/>
            <person name="Pangilinan J."/>
            <person name="Riley R."/>
            <person name="LaButti K."/>
            <person name="Andreopoulos B."/>
            <person name="Lipzen A."/>
            <person name="Chen C."/>
            <person name="Yan M."/>
            <person name="Daum C."/>
            <person name="Ng V."/>
            <person name="Clum A."/>
            <person name="Steindorff A."/>
            <person name="Ohm R.A."/>
            <person name="Martin F."/>
            <person name="Silar P."/>
            <person name="Natvig D.O."/>
            <person name="Lalanne C."/>
            <person name="Gautier V."/>
            <person name="Ament-Velasquez S.L."/>
            <person name="Kruys A."/>
            <person name="Hutchinson M.I."/>
            <person name="Powell A.J."/>
            <person name="Barry K."/>
            <person name="Miller A.N."/>
            <person name="Grigoriev I.V."/>
            <person name="Debuchy R."/>
            <person name="Gladieux P."/>
            <person name="Hiltunen Thoren M."/>
            <person name="Johannesson H."/>
        </authorList>
    </citation>
    <scope>NUCLEOTIDE SEQUENCE</scope>
    <source>
        <strain evidence="2">CBS 123565</strain>
    </source>
</reference>
<name>A0AAN6UDB4_9PEZI</name>
<proteinExistence type="predicted"/>
<organism evidence="2 3">
    <name type="scientific">Trichocladium antarcticum</name>
    <dbReference type="NCBI Taxonomy" id="1450529"/>
    <lineage>
        <taxon>Eukaryota</taxon>
        <taxon>Fungi</taxon>
        <taxon>Dikarya</taxon>
        <taxon>Ascomycota</taxon>
        <taxon>Pezizomycotina</taxon>
        <taxon>Sordariomycetes</taxon>
        <taxon>Sordariomycetidae</taxon>
        <taxon>Sordariales</taxon>
        <taxon>Chaetomiaceae</taxon>
        <taxon>Trichocladium</taxon>
    </lineage>
</organism>
<accession>A0AAN6UDB4</accession>
<keyword evidence="3" id="KW-1185">Reference proteome</keyword>
<reference evidence="2" key="2">
    <citation type="submission" date="2023-05" db="EMBL/GenBank/DDBJ databases">
        <authorList>
            <consortium name="Lawrence Berkeley National Laboratory"/>
            <person name="Steindorff A."/>
            <person name="Hensen N."/>
            <person name="Bonometti L."/>
            <person name="Westerberg I."/>
            <person name="Brannstrom I.O."/>
            <person name="Guillou S."/>
            <person name="Cros-Aarteil S."/>
            <person name="Calhoun S."/>
            <person name="Haridas S."/>
            <person name="Kuo A."/>
            <person name="Mondo S."/>
            <person name="Pangilinan J."/>
            <person name="Riley R."/>
            <person name="Labutti K."/>
            <person name="Andreopoulos B."/>
            <person name="Lipzen A."/>
            <person name="Chen C."/>
            <person name="Yanf M."/>
            <person name="Daum C."/>
            <person name="Ng V."/>
            <person name="Clum A."/>
            <person name="Ohm R."/>
            <person name="Martin F."/>
            <person name="Silar P."/>
            <person name="Natvig D."/>
            <person name="Lalanne C."/>
            <person name="Gautier V."/>
            <person name="Ament-Velasquez S.L."/>
            <person name="Kruys A."/>
            <person name="Hutchinson M.I."/>
            <person name="Powell A.J."/>
            <person name="Barry K."/>
            <person name="Miller A.N."/>
            <person name="Grigoriev I.V."/>
            <person name="Debuchy R."/>
            <person name="Gladieux P."/>
            <person name="Thoren M.H."/>
            <person name="Johannesson H."/>
        </authorList>
    </citation>
    <scope>NUCLEOTIDE SEQUENCE</scope>
    <source>
        <strain evidence="2">CBS 123565</strain>
    </source>
</reference>
<feature type="region of interest" description="Disordered" evidence="1">
    <location>
        <begin position="38"/>
        <end position="70"/>
    </location>
</feature>
<dbReference type="AlphaFoldDB" id="A0AAN6UDB4"/>
<gene>
    <name evidence="2" type="ORF">BT67DRAFT_445194</name>
</gene>
<feature type="compositionally biased region" description="Low complexity" evidence="1">
    <location>
        <begin position="46"/>
        <end position="59"/>
    </location>
</feature>
<sequence>MSGGYSLFRCKYFLSHQCLRWVYANGHACAMCLAEGRDAAEPSPTPDSSDPWQPQHQQPPNDPPSPPTEICVPYAWHGTLRYTVMEIIPADGPPFAFPVSGNSDSSRNSDGEGGGGGAGTYWVRRQRAIDPWAVSLDAGATSDTPRPVMGGKGGD</sequence>
<feature type="region of interest" description="Disordered" evidence="1">
    <location>
        <begin position="94"/>
        <end position="122"/>
    </location>
</feature>
<evidence type="ECO:0000313" key="2">
    <source>
        <dbReference type="EMBL" id="KAK4130875.1"/>
    </source>
</evidence>
<dbReference type="Proteomes" id="UP001304895">
    <property type="component" value="Unassembled WGS sequence"/>
</dbReference>
<evidence type="ECO:0000256" key="1">
    <source>
        <dbReference type="SAM" id="MobiDB-lite"/>
    </source>
</evidence>
<dbReference type="EMBL" id="MU853430">
    <property type="protein sequence ID" value="KAK4130875.1"/>
    <property type="molecule type" value="Genomic_DNA"/>
</dbReference>